<name>A0A5B8J4G9_9RHOB</name>
<evidence type="ECO:0000313" key="4">
    <source>
        <dbReference type="Proteomes" id="UP000318483"/>
    </source>
</evidence>
<sequence length="68" mass="6920">MSASETNTEKQAKRHSPALIGIGIAVAIGVIIAVVLAVSVAIRGNDPGDQDDNAQPVPTAAEEVSVQQ</sequence>
<dbReference type="EMBL" id="CP042261">
    <property type="protein sequence ID" value="QDY69427.1"/>
    <property type="molecule type" value="Genomic_DNA"/>
</dbReference>
<dbReference type="Proteomes" id="UP000318483">
    <property type="component" value="Chromosome"/>
</dbReference>
<keyword evidence="4" id="KW-1185">Reference proteome</keyword>
<gene>
    <name evidence="3" type="ORF">FPZ52_07170</name>
</gene>
<organism evidence="3 4">
    <name type="scientific">Qingshengfaniella alkalisoli</name>
    <dbReference type="NCBI Taxonomy" id="2599296"/>
    <lineage>
        <taxon>Bacteria</taxon>
        <taxon>Pseudomonadati</taxon>
        <taxon>Pseudomonadota</taxon>
        <taxon>Alphaproteobacteria</taxon>
        <taxon>Rhodobacterales</taxon>
        <taxon>Paracoccaceae</taxon>
        <taxon>Qingshengfaniella</taxon>
    </lineage>
</organism>
<reference evidence="3 4" key="1">
    <citation type="submission" date="2019-07" db="EMBL/GenBank/DDBJ databases">
        <title>Litoreibacter alkalisoli sp. nov., isolated from saline-alkaline soil.</title>
        <authorList>
            <person name="Wang S."/>
            <person name="Xu L."/>
            <person name="Xing Y.-T."/>
            <person name="Sun J.-Q."/>
        </authorList>
    </citation>
    <scope>NUCLEOTIDE SEQUENCE [LARGE SCALE GENOMIC DNA]</scope>
    <source>
        <strain evidence="3 4">LN3S51</strain>
    </source>
</reference>
<evidence type="ECO:0000256" key="1">
    <source>
        <dbReference type="SAM" id="MobiDB-lite"/>
    </source>
</evidence>
<proteinExistence type="predicted"/>
<dbReference type="AlphaFoldDB" id="A0A5B8J4G9"/>
<evidence type="ECO:0000313" key="3">
    <source>
        <dbReference type="EMBL" id="QDY69427.1"/>
    </source>
</evidence>
<dbReference type="RefSeq" id="WP_146364806.1">
    <property type="nucleotide sequence ID" value="NZ_CP042261.1"/>
</dbReference>
<evidence type="ECO:0000256" key="2">
    <source>
        <dbReference type="SAM" id="Phobius"/>
    </source>
</evidence>
<feature type="transmembrane region" description="Helical" evidence="2">
    <location>
        <begin position="18"/>
        <end position="42"/>
    </location>
</feature>
<keyword evidence="2" id="KW-1133">Transmembrane helix</keyword>
<keyword evidence="2" id="KW-0812">Transmembrane</keyword>
<keyword evidence="2" id="KW-0472">Membrane</keyword>
<accession>A0A5B8J4G9</accession>
<feature type="region of interest" description="Disordered" evidence="1">
    <location>
        <begin position="45"/>
        <end position="68"/>
    </location>
</feature>
<dbReference type="KEGG" id="lit:FPZ52_07170"/>
<protein>
    <submittedName>
        <fullName evidence="3">Uncharacterized protein</fullName>
    </submittedName>
</protein>